<dbReference type="SUPFAM" id="SSF46689">
    <property type="entry name" value="Homeodomain-like"/>
    <property type="match status" value="1"/>
</dbReference>
<keyword evidence="4" id="KW-1185">Reference proteome</keyword>
<accession>A0A0B7NMS6</accession>
<dbReference type="InterPro" id="IPR009057">
    <property type="entry name" value="Homeodomain-like_sf"/>
</dbReference>
<dbReference type="OrthoDB" id="2289726at2759"/>
<reference evidence="3 4" key="1">
    <citation type="submission" date="2014-09" db="EMBL/GenBank/DDBJ databases">
        <authorList>
            <person name="Ellenberger Sabrina"/>
        </authorList>
    </citation>
    <scope>NUCLEOTIDE SEQUENCE [LARGE SCALE GENOMIC DNA]</scope>
    <source>
        <strain evidence="3 4">CBS 412.66</strain>
    </source>
</reference>
<organism evidence="3 4">
    <name type="scientific">Parasitella parasitica</name>
    <dbReference type="NCBI Taxonomy" id="35722"/>
    <lineage>
        <taxon>Eukaryota</taxon>
        <taxon>Fungi</taxon>
        <taxon>Fungi incertae sedis</taxon>
        <taxon>Mucoromycota</taxon>
        <taxon>Mucoromycotina</taxon>
        <taxon>Mucoromycetes</taxon>
        <taxon>Mucorales</taxon>
        <taxon>Mucorineae</taxon>
        <taxon>Mucoraceae</taxon>
        <taxon>Parasitella</taxon>
    </lineage>
</organism>
<dbReference type="EMBL" id="LN732945">
    <property type="protein sequence ID" value="CEP16244.1"/>
    <property type="molecule type" value="Genomic_DNA"/>
</dbReference>
<evidence type="ECO:0000256" key="1">
    <source>
        <dbReference type="ARBA" id="ARBA00023125"/>
    </source>
</evidence>
<dbReference type="Pfam" id="PF03221">
    <property type="entry name" value="HTH_Tnp_Tc5"/>
    <property type="match status" value="1"/>
</dbReference>
<dbReference type="STRING" id="35722.A0A0B7NMS6"/>
<dbReference type="PANTHER" id="PTHR19303:SF73">
    <property type="entry name" value="PROTEIN PDC2"/>
    <property type="match status" value="1"/>
</dbReference>
<dbReference type="Pfam" id="PF18107">
    <property type="entry name" value="HTH_ABP1_N"/>
    <property type="match status" value="1"/>
</dbReference>
<proteinExistence type="predicted"/>
<dbReference type="PROSITE" id="PS51253">
    <property type="entry name" value="HTH_CENPB"/>
    <property type="match status" value="1"/>
</dbReference>
<dbReference type="Gene3D" id="1.10.10.60">
    <property type="entry name" value="Homeodomain-like"/>
    <property type="match status" value="2"/>
</dbReference>
<dbReference type="InterPro" id="IPR050863">
    <property type="entry name" value="CenT-Element_Derived"/>
</dbReference>
<dbReference type="AlphaFoldDB" id="A0A0B7NMS6"/>
<evidence type="ECO:0000313" key="3">
    <source>
        <dbReference type="EMBL" id="CEP16244.1"/>
    </source>
</evidence>
<evidence type="ECO:0000313" key="4">
    <source>
        <dbReference type="Proteomes" id="UP000054107"/>
    </source>
</evidence>
<feature type="domain" description="HTH CENPB-type" evidence="2">
    <location>
        <begin position="76"/>
        <end position="154"/>
    </location>
</feature>
<evidence type="ECO:0000259" key="2">
    <source>
        <dbReference type="PROSITE" id="PS51253"/>
    </source>
</evidence>
<dbReference type="InterPro" id="IPR041188">
    <property type="entry name" value="HTH_ABP1_N"/>
</dbReference>
<keyword evidence="1" id="KW-0238">DNA-binding</keyword>
<protein>
    <recommendedName>
        <fullName evidence="2">HTH CENPB-type domain-containing protein</fullName>
    </recommendedName>
</protein>
<gene>
    <name evidence="3" type="primary">PARPA_10496.1 scaffold 40681</name>
</gene>
<dbReference type="Proteomes" id="UP000054107">
    <property type="component" value="Unassembled WGS sequence"/>
</dbReference>
<sequence>MDVNNSNKKSRLRLSNEQQHAKCNYHLMHSQLSQIELGEWAKQQFGLSKNVSQKTISNILSRKDQMFETYGSGDMQKKSNKAVKMPELDDEIENYIVSMNDRGLPVNRSAVIFYAKVVANRKYKMNEMPKNRQIKFSDGWLTKFLKRIGVKSRHMYGKNNSVDLTSVKIIEELRKIEELLEPYELKNIMNFDETGIYYEQLPTKAISKLLMGGSKKSKKRFTVGLLTN</sequence>
<dbReference type="InterPro" id="IPR006600">
    <property type="entry name" value="HTH_CenpB_DNA-bd_dom"/>
</dbReference>
<dbReference type="SMART" id="SM00674">
    <property type="entry name" value="CENPB"/>
    <property type="match status" value="1"/>
</dbReference>
<dbReference type="GO" id="GO:0005634">
    <property type="term" value="C:nucleus"/>
    <property type="evidence" value="ECO:0007669"/>
    <property type="project" value="TreeGrafter"/>
</dbReference>
<dbReference type="GO" id="GO:0003677">
    <property type="term" value="F:DNA binding"/>
    <property type="evidence" value="ECO:0007669"/>
    <property type="project" value="UniProtKB-KW"/>
</dbReference>
<name>A0A0B7NMS6_9FUNG</name>
<dbReference type="PANTHER" id="PTHR19303">
    <property type="entry name" value="TRANSPOSON"/>
    <property type="match status" value="1"/>
</dbReference>